<keyword evidence="4" id="KW-0677">Repeat</keyword>
<keyword evidence="6" id="KW-0964">Secreted</keyword>
<gene>
    <name evidence="8" type="ORF">KW869_08255</name>
</gene>
<dbReference type="InterPro" id="IPR032675">
    <property type="entry name" value="LRR_dom_sf"/>
</dbReference>
<dbReference type="SMART" id="SM00369">
    <property type="entry name" value="LRR_TYP"/>
    <property type="match status" value="3"/>
</dbReference>
<comment type="catalytic activity">
    <reaction evidence="1">
        <text>S-ubiquitinyl-[E2 ubiquitin-conjugating enzyme]-L-cysteine + [acceptor protein]-L-lysine = [E2 ubiquitin-conjugating enzyme]-L-cysteine + N(6)-ubiquitinyl-[acceptor protein]-L-lysine.</text>
        <dbReference type="EC" id="2.3.2.27"/>
    </reaction>
</comment>
<dbReference type="SUPFAM" id="SSF52075">
    <property type="entry name" value="Outer arm dynein light chain 1"/>
    <property type="match status" value="1"/>
</dbReference>
<dbReference type="Pfam" id="PF20178">
    <property type="entry name" value="ToxA_N"/>
    <property type="match status" value="1"/>
</dbReference>
<keyword evidence="5" id="KW-0843">Virulence</keyword>
<keyword evidence="6" id="KW-0808">Transferase</keyword>
<evidence type="ECO:0000256" key="1">
    <source>
        <dbReference type="ARBA" id="ARBA00000900"/>
    </source>
</evidence>
<comment type="caution">
    <text evidence="8">The sequence shown here is derived from an EMBL/GenBank/DDBJ whole genome shotgun (WGS) entry which is preliminary data.</text>
</comment>
<evidence type="ECO:0000256" key="5">
    <source>
        <dbReference type="ARBA" id="ARBA00023026"/>
    </source>
</evidence>
<name>A0ABW8NUC4_9PSED</name>
<dbReference type="EC" id="2.3.2.27" evidence="2"/>
<dbReference type="Proteomes" id="UP001621534">
    <property type="component" value="Unassembled WGS sequence"/>
</dbReference>
<keyword evidence="6" id="KW-0833">Ubl conjugation pathway</keyword>
<comment type="similarity">
    <text evidence="6">Belongs to the LRR-containing bacterial E3 ligase family.</text>
</comment>
<feature type="domain" description="NEL" evidence="7">
    <location>
        <begin position="1279"/>
        <end position="1577"/>
    </location>
</feature>
<sequence>MASLIAARSTRRFASGSAATQGTIGAWSIAVGTSCPRRCAFPLIEDVEAPHSRWFINRTVLIMEQNNTDTQFQRATDAFIVHTLPDWLKKASFNQFQALRSSFDNHVRSQQQVHSALAALQPPNSFARPLLQQALRSSSLSLSVDLDKAQWREERRHLSADASGPQEYRSYFVRTPAVQVFLQNFKQGEAFFEQTALVYPADSSTGEAEQVLTNDSTELVNLCRKVDVGGQYQQHLKTVFTPGLLTALSEDKRLQLALAIEVAFLKKQLSSADIDMLRRVVNGQPATHAKSDRVHAGALKVLDCRVEGALAFERQGIVPIPGRVPQISVEGVILYLPGDRQQSLRAFTSWREASLALGTLLREEGYQQRFSRRIDLSERASFLGLLQLRLKDPQTDATASCEVIHDPLFKTLAEQQVQRIRDNARFLAVPTAQINARASADQLRNLQMVGGNLHNLAGLFVPVVGALLAADLVGQTVSQFCEGVWDWSQGHQHEAIEHLLGVAETVVVAAAVAGGATLVARAFKRSAVVDQLLPIENDAGRPRLWSGDLGPYAVLAPPDDLMALDNGLLANQTGHWWRNGDTYYRVRPVPKRSAWQLVHPQGEASFGPLLEFNGERCWRLTSEQPLAWQGEGLLLGRLWPPAASLSAARVEHILKVADVDQDYLRGLLVENRPMPITLRDTLERFAVDARVQAFFKQLADGQDYDLELFGWCSDYLKLDALSVEEQKADFLDNDAELGERLFEHFSVKYLPQDPLLSLIQKHFKGLPSAYALDVLKLATDEQRQCMLTQHRVPLAVAEQARAHLQLAQLTRMREGLYLDASYQPGTVQLAFALLRQYGALTGPEDLELRDKSDTGPLLARLYPDNDPRKVSAILVRRAGRFLCYNRDGFKHPLQLSEPEGLPEALAALLSAADCTRLKWQGATARERIINDLRSWLPSGNPALAQLVGMAKIKPWHSPMQRLADGRLGYLLSGRGEGGHPSRRLLMRSARTLYPSFNDRDLDRFVALLLENPETAYLNLTQQFQEYRQLDQSLEEWVQQERATNRYTRRRHVATELRRSWQLQGQRLLNGAGQLAGVRLSLIGLDIASLPTLPANTDFGHVTDLIMVGLNLQTIPTGFLRCFSRVRWLNLNSNALTGIPDDIAQLTSLVELRMARNRIRMTQTSADTIRELHRLQTLDLSFNPLGAISLQFRQLSRLRELSLRQTRLQSVPEGLEWCGMLELADLRDNQIAQVPETLLTASAQTRQALELRNNPLAVDVRERLYAPEPAPQIVQPAVVEPSQVRQTWLASLQEAQRAEGKARWDALRAEANSEEFFRLLDLLTDTSDFQHARQDLSRRVWALLAAISDNSVLRAEVFELAAARGCVDRLISCFSRLEIRMLVAQASSASEQLSLLELARGLFRLDEVERIAHLDIERRITMETDRLRSTGLSEQDAATRGRERVDEIEVSLAYRIGLARTLNLPGQPRTMQFGQIAGVTQQQLSNAAAQVRWASATNDLVSYISQRDFWIDYLRREHAAQFEQVAQPFWIQQEALQGLPEGELLKRSDEIAKAFKQAEADLILKLTSEVMRSWHPAD</sequence>
<dbReference type="Pfam" id="PF14496">
    <property type="entry name" value="NEL"/>
    <property type="match status" value="1"/>
</dbReference>
<dbReference type="InterPro" id="IPR046673">
    <property type="entry name" value="ToxA_N"/>
</dbReference>
<dbReference type="PROSITE" id="PS52053">
    <property type="entry name" value="NEL"/>
    <property type="match status" value="1"/>
</dbReference>
<dbReference type="Gene3D" id="3.80.10.10">
    <property type="entry name" value="Ribonuclease Inhibitor"/>
    <property type="match status" value="1"/>
</dbReference>
<evidence type="ECO:0000313" key="8">
    <source>
        <dbReference type="EMBL" id="MFK5733520.1"/>
    </source>
</evidence>
<dbReference type="EMBL" id="JAHWXS010000007">
    <property type="protein sequence ID" value="MFK5733520.1"/>
    <property type="molecule type" value="Genomic_DNA"/>
</dbReference>
<dbReference type="PANTHER" id="PTHR48051:SF1">
    <property type="entry name" value="RAS SUPPRESSOR PROTEIN 1"/>
    <property type="match status" value="1"/>
</dbReference>
<comment type="PTM">
    <text evidence="6">Ubiquitinated in the presence of host E1 ubiquitin-activating enzyme, E2 ubiquitin-conjugating enzyme and ubiquitin.</text>
</comment>
<organism evidence="8 9">
    <name type="scientific">Pseudomonas urmiensis</name>
    <dbReference type="NCBI Taxonomy" id="2745493"/>
    <lineage>
        <taxon>Bacteria</taxon>
        <taxon>Pseudomonadati</taxon>
        <taxon>Pseudomonadota</taxon>
        <taxon>Gammaproteobacteria</taxon>
        <taxon>Pseudomonadales</taxon>
        <taxon>Pseudomonadaceae</taxon>
        <taxon>Pseudomonas</taxon>
    </lineage>
</organism>
<keyword evidence="6" id="KW-1035">Host cytoplasm</keyword>
<dbReference type="RefSeq" id="WP_405129264.1">
    <property type="nucleotide sequence ID" value="NZ_JAHWXS010000007.1"/>
</dbReference>
<dbReference type="PANTHER" id="PTHR48051">
    <property type="match status" value="1"/>
</dbReference>
<keyword evidence="6" id="KW-0832">Ubl conjugation</keyword>
<dbReference type="Gene3D" id="1.20.1270.130">
    <property type="entry name" value="Shigella T3SS effector IpaH domain"/>
    <property type="match status" value="1"/>
</dbReference>
<reference evidence="8 9" key="1">
    <citation type="journal article" date="2012" name="Plant Soil">
        <title>Screening of plant growth-promoting traits in arsenic-resistant bacteria isolated from the rhizosphere of soybean plants from Argentinean agricultural soil.</title>
        <authorList>
            <person name="Wevar Oller A.L."/>
            <person name="Talano M.A."/>
            <person name="Agostini E."/>
        </authorList>
    </citation>
    <scope>NUCLEOTIDE SEQUENCE [LARGE SCALE GENOMIC DNA]</scope>
    <source>
        <strain evidence="8 9">AW4</strain>
    </source>
</reference>
<dbReference type="InterPro" id="IPR029487">
    <property type="entry name" value="NEL_dom"/>
</dbReference>
<accession>A0ABW8NUC4</accession>
<dbReference type="Gene3D" id="1.20.58.360">
    <property type="entry name" value="Shigella T3SS effector IpaH defines"/>
    <property type="match status" value="1"/>
</dbReference>
<evidence type="ECO:0000256" key="2">
    <source>
        <dbReference type="ARBA" id="ARBA00012483"/>
    </source>
</evidence>
<keyword evidence="9" id="KW-1185">Reference proteome</keyword>
<evidence type="ECO:0000259" key="7">
    <source>
        <dbReference type="PROSITE" id="PS52053"/>
    </source>
</evidence>
<evidence type="ECO:0000256" key="6">
    <source>
        <dbReference type="PROSITE-ProRule" id="PRU01398"/>
    </source>
</evidence>
<evidence type="ECO:0000256" key="3">
    <source>
        <dbReference type="ARBA" id="ARBA00022614"/>
    </source>
</evidence>
<evidence type="ECO:0000313" key="9">
    <source>
        <dbReference type="Proteomes" id="UP001621534"/>
    </source>
</evidence>
<dbReference type="InterPro" id="IPR050216">
    <property type="entry name" value="LRR_domain-containing"/>
</dbReference>
<keyword evidence="3" id="KW-0433">Leucine-rich repeat</keyword>
<proteinExistence type="inferred from homology"/>
<evidence type="ECO:0000256" key="4">
    <source>
        <dbReference type="ARBA" id="ARBA00022737"/>
    </source>
</evidence>
<dbReference type="InterPro" id="IPR003591">
    <property type="entry name" value="Leu-rich_rpt_typical-subtyp"/>
</dbReference>
<protein>
    <recommendedName>
        <fullName evidence="2">RING-type E3 ubiquitin transferase</fullName>
        <ecNumber evidence="2">2.3.2.27</ecNumber>
    </recommendedName>
</protein>
<feature type="active site" description="Glycyl thioester intermediate" evidence="6">
    <location>
        <position position="1365"/>
    </location>
</feature>